<keyword evidence="4" id="KW-1185">Reference proteome</keyword>
<name>A0A5M3X404_9ACTN</name>
<dbReference type="PANTHER" id="PTHR13847:SF287">
    <property type="entry name" value="FAD-DEPENDENT OXIDOREDUCTASE DOMAIN-CONTAINING PROTEIN 1"/>
    <property type="match status" value="1"/>
</dbReference>
<dbReference type="PANTHER" id="PTHR13847">
    <property type="entry name" value="SARCOSINE DEHYDROGENASE-RELATED"/>
    <property type="match status" value="1"/>
</dbReference>
<organism evidence="3 4">
    <name type="scientific">Acrocarpospora macrocephala</name>
    <dbReference type="NCBI Taxonomy" id="150177"/>
    <lineage>
        <taxon>Bacteria</taxon>
        <taxon>Bacillati</taxon>
        <taxon>Actinomycetota</taxon>
        <taxon>Actinomycetes</taxon>
        <taxon>Streptosporangiales</taxon>
        <taxon>Streptosporangiaceae</taxon>
        <taxon>Acrocarpospora</taxon>
    </lineage>
</organism>
<dbReference type="EMBL" id="BLAE01000048">
    <property type="protein sequence ID" value="GES13573.1"/>
    <property type="molecule type" value="Genomic_DNA"/>
</dbReference>
<evidence type="ECO:0000259" key="2">
    <source>
        <dbReference type="Pfam" id="PF01266"/>
    </source>
</evidence>
<protein>
    <submittedName>
        <fullName evidence="3">Oxidoreductase</fullName>
    </submittedName>
</protein>
<dbReference type="GO" id="GO:0005737">
    <property type="term" value="C:cytoplasm"/>
    <property type="evidence" value="ECO:0007669"/>
    <property type="project" value="TreeGrafter"/>
</dbReference>
<dbReference type="InterPro" id="IPR036188">
    <property type="entry name" value="FAD/NAD-bd_sf"/>
</dbReference>
<sequence>MSAHEVVIVGGGLEGMSIAAALTRRGVRDVLVLERRTIGSGGTGKSSGIVRCHYGVPLLAAMAWEGVRFFEDTPGLGFRRTGYVVGVGPENEAALRANVAAQSILGVEVSLIGHDAVHAMWPGLETKDFAAFAYEPRGGHGDAYRTCQHFAEAARRGGARILQHTPVAALVTGGDRVIGVRLADGRRVGAGTVVVAAGAWSTALVSPAGVDLPVRAIREPIVIADPGRALGDVPVFSDLVSLQYVRTEPDGRLLIGNSDLTDPEPADPDRYLNRADGPHLERAASRFGSRFPGLPDVSFVTSYAGCYDVTPDFNPIIGPAGPDGLFVAAGFSGHGFKISPAVGRMAAEMITGAALPDFRLSRFAEGRPLTSAHPYAGAGEMR</sequence>
<evidence type="ECO:0000313" key="3">
    <source>
        <dbReference type="EMBL" id="GES13573.1"/>
    </source>
</evidence>
<accession>A0A5M3X404</accession>
<comment type="caution">
    <text evidence="3">The sequence shown here is derived from an EMBL/GenBank/DDBJ whole genome shotgun (WGS) entry which is preliminary data.</text>
</comment>
<dbReference type="Pfam" id="PF01266">
    <property type="entry name" value="DAO"/>
    <property type="match status" value="1"/>
</dbReference>
<gene>
    <name evidence="3" type="ORF">Amac_071700</name>
</gene>
<reference evidence="3 4" key="1">
    <citation type="submission" date="2019-10" db="EMBL/GenBank/DDBJ databases">
        <title>Whole genome shotgun sequence of Acrocarpospora macrocephala NBRC 16266.</title>
        <authorList>
            <person name="Ichikawa N."/>
            <person name="Kimura A."/>
            <person name="Kitahashi Y."/>
            <person name="Komaki H."/>
            <person name="Oguchi A."/>
        </authorList>
    </citation>
    <scope>NUCLEOTIDE SEQUENCE [LARGE SCALE GENOMIC DNA]</scope>
    <source>
        <strain evidence="3 4">NBRC 16266</strain>
    </source>
</reference>
<dbReference type="Gene3D" id="3.50.50.60">
    <property type="entry name" value="FAD/NAD(P)-binding domain"/>
    <property type="match status" value="1"/>
</dbReference>
<dbReference type="GO" id="GO:0016491">
    <property type="term" value="F:oxidoreductase activity"/>
    <property type="evidence" value="ECO:0007669"/>
    <property type="project" value="UniProtKB-KW"/>
</dbReference>
<evidence type="ECO:0000256" key="1">
    <source>
        <dbReference type="ARBA" id="ARBA00023002"/>
    </source>
</evidence>
<dbReference type="InterPro" id="IPR006076">
    <property type="entry name" value="FAD-dep_OxRdtase"/>
</dbReference>
<dbReference type="RefSeq" id="WP_218041481.1">
    <property type="nucleotide sequence ID" value="NZ_BAAAHL010000081.1"/>
</dbReference>
<feature type="domain" description="FAD dependent oxidoreductase" evidence="2">
    <location>
        <begin position="6"/>
        <end position="349"/>
    </location>
</feature>
<dbReference type="AlphaFoldDB" id="A0A5M3X404"/>
<dbReference type="Proteomes" id="UP000331127">
    <property type="component" value="Unassembled WGS sequence"/>
</dbReference>
<evidence type="ECO:0000313" key="4">
    <source>
        <dbReference type="Proteomes" id="UP000331127"/>
    </source>
</evidence>
<keyword evidence="1" id="KW-0560">Oxidoreductase</keyword>
<proteinExistence type="predicted"/>
<dbReference type="SUPFAM" id="SSF51905">
    <property type="entry name" value="FAD/NAD(P)-binding domain"/>
    <property type="match status" value="1"/>
</dbReference>
<dbReference type="Gene3D" id="3.30.9.10">
    <property type="entry name" value="D-Amino Acid Oxidase, subunit A, domain 2"/>
    <property type="match status" value="1"/>
</dbReference>